<protein>
    <recommendedName>
        <fullName evidence="13">Probable aspartic-type endopeptidase OPSB</fullName>
    </recommendedName>
    <alternativeName>
        <fullName evidence="12">Probable aspartic-type endopeptidase opsB</fullName>
    </alternativeName>
</protein>
<gene>
    <name evidence="18" type="ORF">TSTA_005830</name>
</gene>
<evidence type="ECO:0000256" key="1">
    <source>
        <dbReference type="ARBA" id="ARBA00004609"/>
    </source>
</evidence>
<evidence type="ECO:0000256" key="7">
    <source>
        <dbReference type="ARBA" id="ARBA00022750"/>
    </source>
</evidence>
<feature type="active site" evidence="14">
    <location>
        <position position="287"/>
    </location>
</feature>
<dbReference type="OrthoDB" id="771136at2759"/>
<evidence type="ECO:0000256" key="11">
    <source>
        <dbReference type="ARBA" id="ARBA00023288"/>
    </source>
</evidence>
<keyword evidence="7 15" id="KW-0064">Aspartyl protease</keyword>
<dbReference type="HOGENOM" id="CLU_013253_9_3_1"/>
<evidence type="ECO:0000259" key="17">
    <source>
        <dbReference type="PROSITE" id="PS51767"/>
    </source>
</evidence>
<feature type="domain" description="Peptidase A1" evidence="17">
    <location>
        <begin position="71"/>
        <end position="400"/>
    </location>
</feature>
<dbReference type="RefSeq" id="XP_002488208.1">
    <property type="nucleotide sequence ID" value="XM_002488163.1"/>
</dbReference>
<dbReference type="GO" id="GO:0098552">
    <property type="term" value="C:side of membrane"/>
    <property type="evidence" value="ECO:0007669"/>
    <property type="project" value="UniProtKB-KW"/>
</dbReference>
<dbReference type="CDD" id="cd05474">
    <property type="entry name" value="SAP_like"/>
    <property type="match status" value="1"/>
</dbReference>
<feature type="active site" evidence="14">
    <location>
        <position position="89"/>
    </location>
</feature>
<feature type="signal peptide" evidence="16">
    <location>
        <begin position="1"/>
        <end position="23"/>
    </location>
</feature>
<evidence type="ECO:0000256" key="15">
    <source>
        <dbReference type="RuleBase" id="RU000454"/>
    </source>
</evidence>
<keyword evidence="4" id="KW-0336">GPI-anchor</keyword>
<evidence type="ECO:0000256" key="16">
    <source>
        <dbReference type="SAM" id="SignalP"/>
    </source>
</evidence>
<name>B8MTR9_TALSN</name>
<keyword evidence="3" id="KW-1003">Cell membrane</keyword>
<dbReference type="PROSITE" id="PS51767">
    <property type="entry name" value="PEPTIDASE_A1"/>
    <property type="match status" value="1"/>
</dbReference>
<keyword evidence="6 16" id="KW-0732">Signal</keyword>
<organism evidence="18 19">
    <name type="scientific">Talaromyces stipitatus (strain ATCC 10500 / CBS 375.48 / QM 6759 / NRRL 1006)</name>
    <name type="common">Penicillium stipitatum</name>
    <dbReference type="NCBI Taxonomy" id="441959"/>
    <lineage>
        <taxon>Eukaryota</taxon>
        <taxon>Fungi</taxon>
        <taxon>Dikarya</taxon>
        <taxon>Ascomycota</taxon>
        <taxon>Pezizomycotina</taxon>
        <taxon>Eurotiomycetes</taxon>
        <taxon>Eurotiomycetidae</taxon>
        <taxon>Eurotiales</taxon>
        <taxon>Trichocomaceae</taxon>
        <taxon>Talaromyces</taxon>
        <taxon>Talaromyces sect. Talaromyces</taxon>
    </lineage>
</organism>
<dbReference type="FunCoup" id="B8MTR9">
    <property type="interactions" value="365"/>
</dbReference>
<keyword evidence="5 15" id="KW-0645">Protease</keyword>
<dbReference type="GO" id="GO:0006508">
    <property type="term" value="P:proteolysis"/>
    <property type="evidence" value="ECO:0007669"/>
    <property type="project" value="UniProtKB-KW"/>
</dbReference>
<evidence type="ECO:0000256" key="10">
    <source>
        <dbReference type="ARBA" id="ARBA00023180"/>
    </source>
</evidence>
<dbReference type="InterPro" id="IPR021109">
    <property type="entry name" value="Peptidase_aspartic_dom_sf"/>
</dbReference>
<dbReference type="FunFam" id="2.40.70.10:FF:000068">
    <property type="entry name" value="Aspartic-type endopeptidase (OpsB)"/>
    <property type="match status" value="1"/>
</dbReference>
<dbReference type="InterPro" id="IPR033121">
    <property type="entry name" value="PEPTIDASE_A1"/>
</dbReference>
<evidence type="ECO:0000256" key="3">
    <source>
        <dbReference type="ARBA" id="ARBA00022475"/>
    </source>
</evidence>
<keyword evidence="9" id="KW-0472">Membrane</keyword>
<feature type="chain" id="PRO_5002877992" description="Probable aspartic-type endopeptidase OPSB" evidence="16">
    <location>
        <begin position="24"/>
        <end position="482"/>
    </location>
</feature>
<accession>B8MTR9</accession>
<dbReference type="InParanoid" id="B8MTR9"/>
<dbReference type="Gene3D" id="2.40.70.10">
    <property type="entry name" value="Acid Proteases"/>
    <property type="match status" value="2"/>
</dbReference>
<keyword evidence="8 15" id="KW-0378">Hydrolase</keyword>
<comment type="similarity">
    <text evidence="2 15">Belongs to the peptidase A1 family.</text>
</comment>
<dbReference type="Proteomes" id="UP000001745">
    <property type="component" value="Unassembled WGS sequence"/>
</dbReference>
<comment type="subcellular location">
    <subcellularLocation>
        <location evidence="1">Cell membrane</location>
        <topology evidence="1">Lipid-anchor</topology>
        <topology evidence="1">GPI-anchor</topology>
    </subcellularLocation>
</comment>
<dbReference type="PANTHER" id="PTHR47966:SF65">
    <property type="entry name" value="ASPARTIC-TYPE ENDOPEPTIDASE"/>
    <property type="match status" value="1"/>
</dbReference>
<dbReference type="GO" id="GO:0005886">
    <property type="term" value="C:plasma membrane"/>
    <property type="evidence" value="ECO:0007669"/>
    <property type="project" value="UniProtKB-SubCell"/>
</dbReference>
<dbReference type="AlphaFoldDB" id="B8MTR9"/>
<dbReference type="InterPro" id="IPR001969">
    <property type="entry name" value="Aspartic_peptidase_AS"/>
</dbReference>
<keyword evidence="10" id="KW-0325">Glycoprotein</keyword>
<evidence type="ECO:0000256" key="9">
    <source>
        <dbReference type="ARBA" id="ARBA00023136"/>
    </source>
</evidence>
<dbReference type="Pfam" id="PF00026">
    <property type="entry name" value="Asp"/>
    <property type="match status" value="1"/>
</dbReference>
<dbReference type="PANTHER" id="PTHR47966">
    <property type="entry name" value="BETA-SITE APP-CLEAVING ENZYME, ISOFORM A-RELATED"/>
    <property type="match status" value="1"/>
</dbReference>
<reference evidence="19" key="1">
    <citation type="journal article" date="2015" name="Genome Announc.">
        <title>Genome sequence of the AIDS-associated pathogen Penicillium marneffei (ATCC18224) and its near taxonomic relative Talaromyces stipitatus (ATCC10500).</title>
        <authorList>
            <person name="Nierman W.C."/>
            <person name="Fedorova-Abrams N.D."/>
            <person name="Andrianopoulos A."/>
        </authorList>
    </citation>
    <scope>NUCLEOTIDE SEQUENCE [LARGE SCALE GENOMIC DNA]</scope>
    <source>
        <strain evidence="19">ATCC 10500 / CBS 375.48 / QM 6759 / NRRL 1006</strain>
    </source>
</reference>
<evidence type="ECO:0000313" key="18">
    <source>
        <dbReference type="EMBL" id="EED12554.1"/>
    </source>
</evidence>
<dbReference type="PRINTS" id="PR00792">
    <property type="entry name" value="PEPSIN"/>
</dbReference>
<dbReference type="GO" id="GO:0004190">
    <property type="term" value="F:aspartic-type endopeptidase activity"/>
    <property type="evidence" value="ECO:0007669"/>
    <property type="project" value="UniProtKB-KW"/>
</dbReference>
<dbReference type="InterPro" id="IPR001461">
    <property type="entry name" value="Aspartic_peptidase_A1"/>
</dbReference>
<evidence type="ECO:0000256" key="4">
    <source>
        <dbReference type="ARBA" id="ARBA00022622"/>
    </source>
</evidence>
<evidence type="ECO:0000256" key="13">
    <source>
        <dbReference type="ARBA" id="ARBA00068059"/>
    </source>
</evidence>
<evidence type="ECO:0000256" key="5">
    <source>
        <dbReference type="ARBA" id="ARBA00022670"/>
    </source>
</evidence>
<evidence type="ECO:0000256" key="14">
    <source>
        <dbReference type="PIRSR" id="PIRSR601461-1"/>
    </source>
</evidence>
<dbReference type="STRING" id="441959.B8MTR9"/>
<dbReference type="SUPFAM" id="SSF50630">
    <property type="entry name" value="Acid proteases"/>
    <property type="match status" value="1"/>
</dbReference>
<dbReference type="OMA" id="CNVTLGT"/>
<sequence>MRTMWRNTLTLFLAIQSMHTVQALSLAKRDTAAVLALDVSRNHVSDPVARDMRRKRSLTVSQALNNEETLYFCNITLGTPAQSLRLTLDTGSSDLWVNAPNSTSCSGRVDQCTSSGTYNTSSSSSYRHVSSDFNISYVDGTGAAGDYVTDTLTIGGVTIPAFQFGVGYSSSSNVGVLGIGYTADEVQVNRDQKAAYANLPLALVNHGLINSNAYSLWLNDLNANTGSILFGGVDSGKYTGELETLPIQKIDGEYAELLIIMTGVALQNSSGGQSYSSQELPATVLLDSGSSLTYLPETIVEDLYNDLGVVYEASTQTGYVPCSMMSENINITYTFTSPSIPVGISELVLDNGSGLTFNDGTPACVFGIAPASDSTAVLGDTFLRSTYVVYDLSKNEISLAPTRFNSTDENILEITNGTRAVPGATSVANPVTTVATGVGAAWTVSPALITSTSSSGVARSMASDIPRHLGLGAAGAGILLAL</sequence>
<evidence type="ECO:0000256" key="6">
    <source>
        <dbReference type="ARBA" id="ARBA00022729"/>
    </source>
</evidence>
<dbReference type="FunFam" id="2.40.70.10:FF:000011">
    <property type="entry name" value="Aspartic protease"/>
    <property type="match status" value="1"/>
</dbReference>
<dbReference type="GeneID" id="8105557"/>
<keyword evidence="19" id="KW-1185">Reference proteome</keyword>
<keyword evidence="11" id="KW-0449">Lipoprotein</keyword>
<evidence type="ECO:0000256" key="12">
    <source>
        <dbReference type="ARBA" id="ARBA00067536"/>
    </source>
</evidence>
<evidence type="ECO:0000256" key="8">
    <source>
        <dbReference type="ARBA" id="ARBA00022801"/>
    </source>
</evidence>
<dbReference type="PROSITE" id="PS00141">
    <property type="entry name" value="ASP_PROTEASE"/>
    <property type="match status" value="2"/>
</dbReference>
<proteinExistence type="inferred from homology"/>
<dbReference type="eggNOG" id="KOG1339">
    <property type="taxonomic scope" value="Eukaryota"/>
</dbReference>
<dbReference type="PhylomeDB" id="B8MTR9"/>
<dbReference type="VEuPathDB" id="FungiDB:TSTA_005830"/>
<evidence type="ECO:0000313" key="19">
    <source>
        <dbReference type="Proteomes" id="UP000001745"/>
    </source>
</evidence>
<dbReference type="EMBL" id="EQ962660">
    <property type="protein sequence ID" value="EED12554.1"/>
    <property type="molecule type" value="Genomic_DNA"/>
</dbReference>
<dbReference type="InterPro" id="IPR033876">
    <property type="entry name" value="SAP-like"/>
</dbReference>
<evidence type="ECO:0000256" key="2">
    <source>
        <dbReference type="ARBA" id="ARBA00007447"/>
    </source>
</evidence>